<organism evidence="2 4">
    <name type="scientific">Digitaria exilis</name>
    <dbReference type="NCBI Taxonomy" id="1010633"/>
    <lineage>
        <taxon>Eukaryota</taxon>
        <taxon>Viridiplantae</taxon>
        <taxon>Streptophyta</taxon>
        <taxon>Embryophyta</taxon>
        <taxon>Tracheophyta</taxon>
        <taxon>Spermatophyta</taxon>
        <taxon>Magnoliopsida</taxon>
        <taxon>Liliopsida</taxon>
        <taxon>Poales</taxon>
        <taxon>Poaceae</taxon>
        <taxon>PACMAD clade</taxon>
        <taxon>Panicoideae</taxon>
        <taxon>Panicodae</taxon>
        <taxon>Paniceae</taxon>
        <taxon>Anthephorinae</taxon>
        <taxon>Digitaria</taxon>
    </lineage>
</organism>
<accession>A0A835BKQ2</accession>
<evidence type="ECO:0000256" key="1">
    <source>
        <dbReference type="SAM" id="MobiDB-lite"/>
    </source>
</evidence>
<sequence>MSMATASLVFAAGASSQGAAAPTVRLMLAAATTTTTTVARTRATIERSSQLLGEPIDQRYQGRR</sequence>
<protein>
    <submittedName>
        <fullName evidence="2">Uncharacterized protein</fullName>
    </submittedName>
</protein>
<evidence type="ECO:0000313" key="2">
    <source>
        <dbReference type="EMBL" id="KAF8701108.1"/>
    </source>
</evidence>
<name>A0A835BKQ2_9POAL</name>
<keyword evidence="4" id="KW-1185">Reference proteome</keyword>
<gene>
    <name evidence="3" type="ORF">HU200_007066</name>
    <name evidence="2" type="ORF">HU200_033762</name>
</gene>
<reference evidence="2" key="1">
    <citation type="submission" date="2020-07" db="EMBL/GenBank/DDBJ databases">
        <title>Genome sequence and genetic diversity analysis of an under-domesticated orphan crop, white fonio (Digitaria exilis).</title>
        <authorList>
            <person name="Bennetzen J.L."/>
            <person name="Chen S."/>
            <person name="Ma X."/>
            <person name="Wang X."/>
            <person name="Yssel A.E.J."/>
            <person name="Chaluvadi S.R."/>
            <person name="Johnson M."/>
            <person name="Gangashetty P."/>
            <person name="Hamidou F."/>
            <person name="Sanogo M.D."/>
            <person name="Zwaenepoel A."/>
            <person name="Wallace J."/>
            <person name="Van De Peer Y."/>
            <person name="Van Deynze A."/>
        </authorList>
    </citation>
    <scope>NUCLEOTIDE SEQUENCE</scope>
    <source>
        <tissue evidence="2">Leaves</tissue>
    </source>
</reference>
<dbReference type="AlphaFoldDB" id="A0A835BKQ2"/>
<dbReference type="EMBL" id="JACEFO010000489">
    <property type="protein sequence ID" value="KAF8768974.1"/>
    <property type="molecule type" value="Genomic_DNA"/>
</dbReference>
<feature type="region of interest" description="Disordered" evidence="1">
    <location>
        <begin position="45"/>
        <end position="64"/>
    </location>
</feature>
<dbReference type="EMBL" id="JACEFO010001822">
    <property type="protein sequence ID" value="KAF8701108.1"/>
    <property type="molecule type" value="Genomic_DNA"/>
</dbReference>
<evidence type="ECO:0000313" key="3">
    <source>
        <dbReference type="EMBL" id="KAF8768974.1"/>
    </source>
</evidence>
<comment type="caution">
    <text evidence="2">The sequence shown here is derived from an EMBL/GenBank/DDBJ whole genome shotgun (WGS) entry which is preliminary data.</text>
</comment>
<dbReference type="Proteomes" id="UP000636709">
    <property type="component" value="Unassembled WGS sequence"/>
</dbReference>
<evidence type="ECO:0000313" key="4">
    <source>
        <dbReference type="Proteomes" id="UP000636709"/>
    </source>
</evidence>
<proteinExistence type="predicted"/>